<gene>
    <name evidence="13" type="primary">fhkA_0</name>
    <name evidence="13" type="ORF">CM83_104803</name>
</gene>
<feature type="domain" description="Protein kinase" evidence="12">
    <location>
        <begin position="1"/>
        <end position="129"/>
    </location>
</feature>
<evidence type="ECO:0000256" key="4">
    <source>
        <dbReference type="ARBA" id="ARBA00022777"/>
    </source>
</evidence>
<feature type="compositionally biased region" description="Polar residues" evidence="11">
    <location>
        <begin position="84"/>
        <end position="109"/>
    </location>
</feature>
<feature type="region of interest" description="Disordered" evidence="11">
    <location>
        <begin position="81"/>
        <end position="129"/>
    </location>
</feature>
<evidence type="ECO:0000256" key="7">
    <source>
        <dbReference type="ARBA" id="ARBA00048679"/>
    </source>
</evidence>
<keyword evidence="1" id="KW-0723">Serine/threonine-protein kinase</keyword>
<evidence type="ECO:0000256" key="8">
    <source>
        <dbReference type="PIRSR" id="PIRSR630616-1"/>
    </source>
</evidence>
<feature type="non-terminal residue" evidence="13">
    <location>
        <position position="1"/>
    </location>
</feature>
<evidence type="ECO:0000256" key="3">
    <source>
        <dbReference type="ARBA" id="ARBA00022741"/>
    </source>
</evidence>
<dbReference type="GO" id="GO:0004674">
    <property type="term" value="F:protein serine/threonine kinase activity"/>
    <property type="evidence" value="ECO:0007669"/>
    <property type="project" value="UniProtKB-KW"/>
</dbReference>
<accession>A0A0A9X7F7</accession>
<dbReference type="Gene3D" id="1.10.510.10">
    <property type="entry name" value="Transferase(Phosphotransferase) domain 1"/>
    <property type="match status" value="1"/>
</dbReference>
<feature type="binding site" evidence="9">
    <location>
        <position position="44"/>
    </location>
    <ligand>
        <name>ATP</name>
        <dbReference type="ChEBI" id="CHEBI:30616"/>
    </ligand>
</feature>
<feature type="active site" description="Proton acceptor" evidence="8">
    <location>
        <position position="26"/>
    </location>
</feature>
<dbReference type="PROSITE" id="PS00108">
    <property type="entry name" value="PROTEIN_KINASE_ST"/>
    <property type="match status" value="1"/>
</dbReference>
<reference evidence="13" key="2">
    <citation type="submission" date="2014-07" db="EMBL/GenBank/DDBJ databases">
        <authorList>
            <person name="Hull J."/>
        </authorList>
    </citation>
    <scope>NUCLEOTIDE SEQUENCE</scope>
</reference>
<organism evidence="13">
    <name type="scientific">Lygus hesperus</name>
    <name type="common">Western plant bug</name>
    <dbReference type="NCBI Taxonomy" id="30085"/>
    <lineage>
        <taxon>Eukaryota</taxon>
        <taxon>Metazoa</taxon>
        <taxon>Ecdysozoa</taxon>
        <taxon>Arthropoda</taxon>
        <taxon>Hexapoda</taxon>
        <taxon>Insecta</taxon>
        <taxon>Pterygota</taxon>
        <taxon>Neoptera</taxon>
        <taxon>Paraneoptera</taxon>
        <taxon>Hemiptera</taxon>
        <taxon>Heteroptera</taxon>
        <taxon>Panheteroptera</taxon>
        <taxon>Cimicomorpha</taxon>
        <taxon>Miridae</taxon>
        <taxon>Mirini</taxon>
        <taxon>Lygus</taxon>
    </lineage>
</organism>
<evidence type="ECO:0000256" key="5">
    <source>
        <dbReference type="ARBA" id="ARBA00022840"/>
    </source>
</evidence>
<evidence type="ECO:0000256" key="11">
    <source>
        <dbReference type="SAM" id="MobiDB-lite"/>
    </source>
</evidence>
<evidence type="ECO:0000256" key="2">
    <source>
        <dbReference type="ARBA" id="ARBA00022679"/>
    </source>
</evidence>
<evidence type="ECO:0000256" key="9">
    <source>
        <dbReference type="PIRSR" id="PIRSR630616-2"/>
    </source>
</evidence>
<reference evidence="13" key="1">
    <citation type="journal article" date="2014" name="PLoS ONE">
        <title>Transcriptome-Based Identification of ABC Transporters in the Western Tarnished Plant Bug Lygus hesperus.</title>
        <authorList>
            <person name="Hull J.J."/>
            <person name="Chaney K."/>
            <person name="Geib S.M."/>
            <person name="Fabrick J.A."/>
            <person name="Brent C.S."/>
            <person name="Walsh D."/>
            <person name="Lavine L.C."/>
        </authorList>
    </citation>
    <scope>NUCLEOTIDE SEQUENCE</scope>
</reference>
<keyword evidence="2" id="KW-0808">Transferase</keyword>
<sequence>PEAAYIAKQIISAMAHMHSRGIVHRDIKPENILVDDYIQVKIADFGLSAFHIDPEYINRMLIEKQLVVGSSSTSGIDLRDTTIALPTQDQGDSTDTKVSTSALGTSANENQHKDERCRDDDPPSELERQ</sequence>
<evidence type="ECO:0000256" key="10">
    <source>
        <dbReference type="PIRSR" id="PIRSR630616-3"/>
    </source>
</evidence>
<comment type="catalytic activity">
    <reaction evidence="6">
        <text>L-threonyl-[protein] + ATP = O-phospho-L-threonyl-[protein] + ADP + H(+)</text>
        <dbReference type="Rhea" id="RHEA:46608"/>
        <dbReference type="Rhea" id="RHEA-COMP:11060"/>
        <dbReference type="Rhea" id="RHEA-COMP:11605"/>
        <dbReference type="ChEBI" id="CHEBI:15378"/>
        <dbReference type="ChEBI" id="CHEBI:30013"/>
        <dbReference type="ChEBI" id="CHEBI:30616"/>
        <dbReference type="ChEBI" id="CHEBI:61977"/>
        <dbReference type="ChEBI" id="CHEBI:456216"/>
        <dbReference type="EC" id="2.7.11.1"/>
    </reaction>
</comment>
<dbReference type="EMBL" id="GBHO01028038">
    <property type="protein sequence ID" value="JAG15566.1"/>
    <property type="molecule type" value="Transcribed_RNA"/>
</dbReference>
<keyword evidence="3 9" id="KW-0547">Nucleotide-binding</keyword>
<evidence type="ECO:0000313" key="13">
    <source>
        <dbReference type="EMBL" id="JAG15566.1"/>
    </source>
</evidence>
<comment type="catalytic activity">
    <reaction evidence="7">
        <text>L-seryl-[protein] + ATP = O-phospho-L-seryl-[protein] + ADP + H(+)</text>
        <dbReference type="Rhea" id="RHEA:17989"/>
        <dbReference type="Rhea" id="RHEA-COMP:9863"/>
        <dbReference type="Rhea" id="RHEA-COMP:11604"/>
        <dbReference type="ChEBI" id="CHEBI:15378"/>
        <dbReference type="ChEBI" id="CHEBI:29999"/>
        <dbReference type="ChEBI" id="CHEBI:30616"/>
        <dbReference type="ChEBI" id="CHEBI:83421"/>
        <dbReference type="ChEBI" id="CHEBI:456216"/>
        <dbReference type="EC" id="2.7.11.1"/>
    </reaction>
</comment>
<proteinExistence type="predicted"/>
<evidence type="ECO:0000256" key="6">
    <source>
        <dbReference type="ARBA" id="ARBA00047899"/>
    </source>
</evidence>
<dbReference type="PANTHER" id="PTHR24350">
    <property type="entry name" value="SERINE/THREONINE-PROTEIN KINASE IAL-RELATED"/>
    <property type="match status" value="1"/>
</dbReference>
<feature type="binding site" evidence="9">
    <location>
        <begin position="30"/>
        <end position="31"/>
    </location>
    <ligand>
        <name>ATP</name>
        <dbReference type="ChEBI" id="CHEBI:30616"/>
    </ligand>
</feature>
<feature type="cross-link" description="Glycyl lysine isopeptide (Lys-Gly) (interchain with G-Cter in SUMO2)" evidence="10">
    <location>
        <position position="28"/>
    </location>
</feature>
<dbReference type="InterPro" id="IPR030616">
    <property type="entry name" value="Aur-like"/>
</dbReference>
<keyword evidence="5 9" id="KW-0067">ATP-binding</keyword>
<dbReference type="AlphaFoldDB" id="A0A0A9X7F7"/>
<dbReference type="SUPFAM" id="SSF56112">
    <property type="entry name" value="Protein kinase-like (PK-like)"/>
    <property type="match status" value="1"/>
</dbReference>
<protein>
    <submittedName>
        <fullName evidence="13">Putative serine/threonine-protein kinase fhkA</fullName>
    </submittedName>
</protein>
<dbReference type="InterPro" id="IPR008271">
    <property type="entry name" value="Ser/Thr_kinase_AS"/>
</dbReference>
<feature type="compositionally biased region" description="Basic and acidic residues" evidence="11">
    <location>
        <begin position="110"/>
        <end position="129"/>
    </location>
</feature>
<evidence type="ECO:0000259" key="12">
    <source>
        <dbReference type="PROSITE" id="PS50011"/>
    </source>
</evidence>
<dbReference type="Pfam" id="PF00069">
    <property type="entry name" value="Pkinase"/>
    <property type="match status" value="1"/>
</dbReference>
<dbReference type="InterPro" id="IPR011009">
    <property type="entry name" value="Kinase-like_dom_sf"/>
</dbReference>
<name>A0A0A9X7F7_LYGHE</name>
<dbReference type="PROSITE" id="PS50011">
    <property type="entry name" value="PROTEIN_KINASE_DOM"/>
    <property type="match status" value="1"/>
</dbReference>
<dbReference type="GO" id="GO:0005524">
    <property type="term" value="F:ATP binding"/>
    <property type="evidence" value="ECO:0007669"/>
    <property type="project" value="UniProtKB-KW"/>
</dbReference>
<dbReference type="InterPro" id="IPR000719">
    <property type="entry name" value="Prot_kinase_dom"/>
</dbReference>
<evidence type="ECO:0000256" key="1">
    <source>
        <dbReference type="ARBA" id="ARBA00022527"/>
    </source>
</evidence>
<keyword evidence="4 13" id="KW-0418">Kinase</keyword>
<dbReference type="CDD" id="cd00180">
    <property type="entry name" value="PKc"/>
    <property type="match status" value="1"/>
</dbReference>